<keyword evidence="7" id="KW-0472">Membrane</keyword>
<feature type="domain" description="RimM N-terminal" evidence="8">
    <location>
        <begin position="192"/>
        <end position="274"/>
    </location>
</feature>
<dbReference type="GO" id="GO:0006364">
    <property type="term" value="P:rRNA processing"/>
    <property type="evidence" value="ECO:0007669"/>
    <property type="project" value="UniProtKB-KW"/>
</dbReference>
<evidence type="ECO:0000256" key="3">
    <source>
        <dbReference type="ARBA" id="ARBA00022517"/>
    </source>
</evidence>
<keyword evidence="4" id="KW-0698">rRNA processing</keyword>
<dbReference type="InterPro" id="IPR009000">
    <property type="entry name" value="Transl_B-barrel_sf"/>
</dbReference>
<evidence type="ECO:0000256" key="7">
    <source>
        <dbReference type="SAM" id="Phobius"/>
    </source>
</evidence>
<evidence type="ECO:0000256" key="5">
    <source>
        <dbReference type="ARBA" id="ARBA00023186"/>
    </source>
</evidence>
<dbReference type="Gene3D" id="2.30.30.240">
    <property type="entry name" value="PRC-barrel domain"/>
    <property type="match status" value="1"/>
</dbReference>
<dbReference type="InterPro" id="IPR036976">
    <property type="entry name" value="RimM_N_sf"/>
</dbReference>
<protein>
    <recommendedName>
        <fullName evidence="8">RimM N-terminal domain-containing protein</fullName>
    </recommendedName>
</protein>
<evidence type="ECO:0000256" key="1">
    <source>
        <dbReference type="ARBA" id="ARBA00004229"/>
    </source>
</evidence>
<feature type="transmembrane region" description="Helical" evidence="7">
    <location>
        <begin position="21"/>
        <end position="42"/>
    </location>
</feature>
<evidence type="ECO:0000259" key="8">
    <source>
        <dbReference type="Pfam" id="PF01782"/>
    </source>
</evidence>
<keyword evidence="7" id="KW-0812">Transmembrane</keyword>
<proteinExistence type="inferred from homology"/>
<evidence type="ECO:0000256" key="6">
    <source>
        <dbReference type="SAM" id="MobiDB-lite"/>
    </source>
</evidence>
<organism evidence="9">
    <name type="scientific">Odontella aurita</name>
    <dbReference type="NCBI Taxonomy" id="265563"/>
    <lineage>
        <taxon>Eukaryota</taxon>
        <taxon>Sar</taxon>
        <taxon>Stramenopiles</taxon>
        <taxon>Ochrophyta</taxon>
        <taxon>Bacillariophyta</taxon>
        <taxon>Mediophyceae</taxon>
        <taxon>Biddulphiophycidae</taxon>
        <taxon>Eupodiscales</taxon>
        <taxon>Odontellaceae</taxon>
        <taxon>Odontella</taxon>
    </lineage>
</organism>
<keyword evidence="7" id="KW-1133">Transmembrane helix</keyword>
<dbReference type="Pfam" id="PF01782">
    <property type="entry name" value="RimM"/>
    <property type="match status" value="1"/>
</dbReference>
<dbReference type="EMBL" id="HBKQ01046133">
    <property type="protein sequence ID" value="CAE2270659.1"/>
    <property type="molecule type" value="Transcribed_RNA"/>
</dbReference>
<dbReference type="Gene3D" id="2.40.30.60">
    <property type="entry name" value="RimM"/>
    <property type="match status" value="1"/>
</dbReference>
<dbReference type="GO" id="GO:0009507">
    <property type="term" value="C:chloroplast"/>
    <property type="evidence" value="ECO:0007669"/>
    <property type="project" value="UniProtKB-SubCell"/>
</dbReference>
<dbReference type="PANTHER" id="PTHR33692">
    <property type="entry name" value="RIBOSOME MATURATION FACTOR RIMM"/>
    <property type="match status" value="1"/>
</dbReference>
<dbReference type="GO" id="GO:0005840">
    <property type="term" value="C:ribosome"/>
    <property type="evidence" value="ECO:0007669"/>
    <property type="project" value="InterPro"/>
</dbReference>
<feature type="region of interest" description="Disordered" evidence="6">
    <location>
        <begin position="78"/>
        <end position="125"/>
    </location>
</feature>
<evidence type="ECO:0000256" key="2">
    <source>
        <dbReference type="ARBA" id="ARBA00022490"/>
    </source>
</evidence>
<dbReference type="GO" id="GO:0043022">
    <property type="term" value="F:ribosome binding"/>
    <property type="evidence" value="ECO:0007669"/>
    <property type="project" value="InterPro"/>
</dbReference>
<evidence type="ECO:0000256" key="4">
    <source>
        <dbReference type="ARBA" id="ARBA00022552"/>
    </source>
</evidence>
<evidence type="ECO:0000313" key="9">
    <source>
        <dbReference type="EMBL" id="CAE2270659.1"/>
    </source>
</evidence>
<dbReference type="InterPro" id="IPR011961">
    <property type="entry name" value="RimM"/>
</dbReference>
<dbReference type="InterPro" id="IPR002676">
    <property type="entry name" value="RimM_N"/>
</dbReference>
<keyword evidence="2" id="KW-0963">Cytoplasm</keyword>
<dbReference type="AlphaFoldDB" id="A0A7S4JQD1"/>
<keyword evidence="5" id="KW-0143">Chaperone</keyword>
<dbReference type="SUPFAM" id="SSF50447">
    <property type="entry name" value="Translation proteins"/>
    <property type="match status" value="1"/>
</dbReference>
<dbReference type="NCBIfam" id="TIGR02273">
    <property type="entry name" value="16S_RimM"/>
    <property type="match status" value="1"/>
</dbReference>
<keyword evidence="3" id="KW-0690">Ribosome biogenesis</keyword>
<name>A0A7S4JQD1_9STRA</name>
<gene>
    <name evidence="9" type="ORF">OAUR00152_LOCUS31793</name>
</gene>
<sequence>MTAGTYRASRHVHEILGQLRSFFWYLAAMLAAAVGACIFAAVPTGAAARDSGFNAGNNAAPAFVSSCARTDWCRVRQEGSGRNGHGPLHAKVARADGAGKPPGRRKKKNKYASFSKADKQEQDPFEAMVSESMEKVKQIEVEKARKKNKRVPLDDEELQLKRQEKRERNKMQFPDTKKIDPYDPTTYGYTELGTIVGAHGVHGLVKVSAVTEFAERLCRPGIRHLKAQNRRSPREVQLLEGRHRLGEEYLVKLDGIGDRDAANKLRGTVLYALQQERPSEIEDDEFLISDLVGLDVFLDTNYGDSEGESLSDDDGDCEDGAGRSFVGTVGGILLGDDMCSIPGLAQDSLEIILPRGRGGTPSWRDEMVLIPFVPQIVPTVDTSEGAIYIAPPPGLLDLTYVKEEKVRIKGFLPPAKDD</sequence>
<accession>A0A7S4JQD1</accession>
<dbReference type="HAMAP" id="MF_00014">
    <property type="entry name" value="Ribosome_mat_RimM"/>
    <property type="match status" value="1"/>
</dbReference>
<dbReference type="PANTHER" id="PTHR33692:SF1">
    <property type="entry name" value="RIBOSOME MATURATION FACTOR RIMM"/>
    <property type="match status" value="1"/>
</dbReference>
<comment type="subcellular location">
    <subcellularLocation>
        <location evidence="1">Plastid</location>
        <location evidence="1">Chloroplast</location>
    </subcellularLocation>
</comment>
<reference evidence="9" key="1">
    <citation type="submission" date="2021-01" db="EMBL/GenBank/DDBJ databases">
        <authorList>
            <person name="Corre E."/>
            <person name="Pelletier E."/>
            <person name="Niang G."/>
            <person name="Scheremetjew M."/>
            <person name="Finn R."/>
            <person name="Kale V."/>
            <person name="Holt S."/>
            <person name="Cochrane G."/>
            <person name="Meng A."/>
            <person name="Brown T."/>
            <person name="Cohen L."/>
        </authorList>
    </citation>
    <scope>NUCLEOTIDE SEQUENCE</scope>
    <source>
        <strain evidence="9">Isolate 1302-5</strain>
    </source>
</reference>